<dbReference type="Proteomes" id="UP000235005">
    <property type="component" value="Unassembled WGS sequence"/>
</dbReference>
<proteinExistence type="inferred from homology"/>
<dbReference type="RefSeq" id="WP_101518913.1">
    <property type="nucleotide sequence ID" value="NZ_PKUS01000037.1"/>
</dbReference>
<evidence type="ECO:0000313" key="7">
    <source>
        <dbReference type="Proteomes" id="UP000235005"/>
    </source>
</evidence>
<evidence type="ECO:0000313" key="6">
    <source>
        <dbReference type="EMBL" id="PLW67100.1"/>
    </source>
</evidence>
<evidence type="ECO:0000256" key="1">
    <source>
        <dbReference type="ARBA" id="ARBA00023016"/>
    </source>
</evidence>
<dbReference type="EMBL" id="PKUS01000037">
    <property type="protein sequence ID" value="PLW67100.1"/>
    <property type="molecule type" value="Genomic_DNA"/>
</dbReference>
<dbReference type="SUPFAM" id="SSF49764">
    <property type="entry name" value="HSP20-like chaperones"/>
    <property type="match status" value="1"/>
</dbReference>
<evidence type="ECO:0000259" key="5">
    <source>
        <dbReference type="PROSITE" id="PS01031"/>
    </source>
</evidence>
<feature type="region of interest" description="Disordered" evidence="4">
    <location>
        <begin position="134"/>
        <end position="163"/>
    </location>
</feature>
<evidence type="ECO:0000256" key="4">
    <source>
        <dbReference type="SAM" id="MobiDB-lite"/>
    </source>
</evidence>
<feature type="domain" description="SHSP" evidence="5">
    <location>
        <begin position="30"/>
        <end position="141"/>
    </location>
</feature>
<sequence>MNSIDLSPLYRSSVGYDRLSSLIDSSLRASEHAAGYPPYNIQVLEEDSYAISLAVAGFDKHEIEITVENSVLTIRGNKQQQGSEGRYLYQGIANRAFERRFNLAEYVEVTEADLGNGLLTVKLKREIPEAMKPRKIPIGGDEKPVLEHEADADSSRQGPVKAA</sequence>
<dbReference type="OrthoDB" id="6871152at2"/>
<evidence type="ECO:0000256" key="3">
    <source>
        <dbReference type="RuleBase" id="RU003616"/>
    </source>
</evidence>
<dbReference type="InterPro" id="IPR037913">
    <property type="entry name" value="ACD_IbpA/B"/>
</dbReference>
<reference evidence="6 7" key="1">
    <citation type="submission" date="2018-01" db="EMBL/GenBank/DDBJ databases">
        <title>The draft genome sequence of Halioglobus lutimaris HF004.</title>
        <authorList>
            <person name="Du Z.-J."/>
            <person name="Shi M.-J."/>
        </authorList>
    </citation>
    <scope>NUCLEOTIDE SEQUENCE [LARGE SCALE GENOMIC DNA]</scope>
    <source>
        <strain evidence="6 7">HF004</strain>
    </source>
</reference>
<dbReference type="Pfam" id="PF00011">
    <property type="entry name" value="HSP20"/>
    <property type="match status" value="1"/>
</dbReference>
<dbReference type="PROSITE" id="PS01031">
    <property type="entry name" value="SHSP"/>
    <property type="match status" value="1"/>
</dbReference>
<organism evidence="6 7">
    <name type="scientific">Pseudohalioglobus lutimaris</name>
    <dbReference type="NCBI Taxonomy" id="1737061"/>
    <lineage>
        <taxon>Bacteria</taxon>
        <taxon>Pseudomonadati</taxon>
        <taxon>Pseudomonadota</taxon>
        <taxon>Gammaproteobacteria</taxon>
        <taxon>Cellvibrionales</taxon>
        <taxon>Halieaceae</taxon>
        <taxon>Pseudohalioglobus</taxon>
    </lineage>
</organism>
<dbReference type="Gene3D" id="2.60.40.790">
    <property type="match status" value="1"/>
</dbReference>
<dbReference type="CDD" id="cd06470">
    <property type="entry name" value="ACD_IbpA-B_like"/>
    <property type="match status" value="1"/>
</dbReference>
<protein>
    <submittedName>
        <fullName evidence="6">Heat-shock protein</fullName>
    </submittedName>
</protein>
<gene>
    <name evidence="6" type="ORF">C0039_18455</name>
</gene>
<feature type="compositionally biased region" description="Basic and acidic residues" evidence="4">
    <location>
        <begin position="140"/>
        <end position="154"/>
    </location>
</feature>
<dbReference type="InterPro" id="IPR002068">
    <property type="entry name" value="A-crystallin/Hsp20_dom"/>
</dbReference>
<keyword evidence="7" id="KW-1185">Reference proteome</keyword>
<comment type="caution">
    <text evidence="6">The sequence shown here is derived from an EMBL/GenBank/DDBJ whole genome shotgun (WGS) entry which is preliminary data.</text>
</comment>
<dbReference type="PANTHER" id="PTHR47062:SF1">
    <property type="entry name" value="SMALL HEAT SHOCK PROTEIN IBPA"/>
    <property type="match status" value="1"/>
</dbReference>
<accession>A0A2N5WXX9</accession>
<keyword evidence="1" id="KW-0346">Stress response</keyword>
<evidence type="ECO:0000256" key="2">
    <source>
        <dbReference type="PROSITE-ProRule" id="PRU00285"/>
    </source>
</evidence>
<dbReference type="AlphaFoldDB" id="A0A2N5WXX9"/>
<name>A0A2N5WXX9_9GAMM</name>
<dbReference type="PANTHER" id="PTHR47062">
    <property type="match status" value="1"/>
</dbReference>
<comment type="similarity">
    <text evidence="2 3">Belongs to the small heat shock protein (HSP20) family.</text>
</comment>
<dbReference type="InterPro" id="IPR008978">
    <property type="entry name" value="HSP20-like_chaperone"/>
</dbReference>